<dbReference type="Pfam" id="PF05565">
    <property type="entry name" value="Sipho_Gp157"/>
    <property type="match status" value="1"/>
</dbReference>
<dbReference type="InterPro" id="IPR008840">
    <property type="entry name" value="Sipho_Gp157"/>
</dbReference>
<dbReference type="EMBL" id="BK016249">
    <property type="protein sequence ID" value="DAG05047.1"/>
    <property type="molecule type" value="Genomic_DNA"/>
</dbReference>
<reference evidence="2" key="1">
    <citation type="journal article" date="2021" name="Proc. Natl. Acad. Sci. U.S.A.">
        <title>A Catalog of Tens of Thousands of Viruses from Human Metagenomes Reveals Hidden Associations with Chronic Diseases.</title>
        <authorList>
            <person name="Tisza M.J."/>
            <person name="Buck C.B."/>
        </authorList>
    </citation>
    <scope>NUCLEOTIDE SEQUENCE</scope>
    <source>
        <strain evidence="2">Ctuy39</strain>
    </source>
</reference>
<organism evidence="2">
    <name type="scientific">Siphoviridae sp. ctuy39</name>
    <dbReference type="NCBI Taxonomy" id="2825719"/>
    <lineage>
        <taxon>Viruses</taxon>
        <taxon>Duplodnaviria</taxon>
        <taxon>Heunggongvirae</taxon>
        <taxon>Uroviricota</taxon>
        <taxon>Caudoviricetes</taxon>
    </lineage>
</organism>
<keyword evidence="1" id="KW-0175">Coiled coil</keyword>
<name>A0A8S5VEI5_9CAUD</name>
<protein>
    <submittedName>
        <fullName evidence="2">Resistance protein</fullName>
    </submittedName>
</protein>
<sequence length="161" mass="18162">MANLYEINESIVAAFERGIDTETGEILSEKALEELAKLEMERDEKVEGIALWIKNLLADAEVLKKEKEVFAQRQKAAEDRAASLKKYLSGALAGQKFETSKVKIAFRKSESVEVTDISKIDDDYLKYAEPTADKTKIKKALKEGIDLQGVRLVERKNIQIK</sequence>
<evidence type="ECO:0000256" key="1">
    <source>
        <dbReference type="SAM" id="Coils"/>
    </source>
</evidence>
<proteinExistence type="predicted"/>
<feature type="coiled-coil region" evidence="1">
    <location>
        <begin position="53"/>
        <end position="80"/>
    </location>
</feature>
<accession>A0A8S5VEI5</accession>
<evidence type="ECO:0000313" key="2">
    <source>
        <dbReference type="EMBL" id="DAG05047.1"/>
    </source>
</evidence>